<accession>A0A316G599</accession>
<dbReference type="Proteomes" id="UP000245390">
    <property type="component" value="Unassembled WGS sequence"/>
</dbReference>
<sequence length="356" mass="40193">MNTRDNLRDYIPGADPFKPAKRNSVHKAIEATIHNEPDRFINRNGGLTITCSTIEIDDKQKVAILSEDSVINGAQTRGEILRYLESFEQETEIDYQEIPDNFHVRAEIIADPEHSSVVETAIARNSASPVKSISQAGGRGQLNELGEVVFKATGKLIKKSETDLDGTLDTFHILQATRLLMPFEVSQNDTPSELLRPYKQRALCLEDFTKWYERKGTDEGDRRRYQFTLDIAATALQEFEYWQAGSMFNGKSIRAETGGIKKRTFKRDKKGGKIVWVSPGMVFPILSAMRHFVVMKNGKWILEKPELFEEAELVDAAIEQWRAADTNLVLLGRSAAAYSALSFITRTAKRASDRMN</sequence>
<feature type="domain" description="Abortive phage infection protein C-terminal" evidence="1">
    <location>
        <begin position="22"/>
        <end position="132"/>
    </location>
</feature>
<keyword evidence="3" id="KW-1185">Reference proteome</keyword>
<reference evidence="2 3" key="1">
    <citation type="submission" date="2018-05" db="EMBL/GenBank/DDBJ databases">
        <title>Genomic Encyclopedia of Type Strains, Phase IV (KMG-IV): sequencing the most valuable type-strain genomes for metagenomic binning, comparative biology and taxonomic classification.</title>
        <authorList>
            <person name="Goeker M."/>
        </authorList>
    </citation>
    <scope>NUCLEOTIDE SEQUENCE [LARGE SCALE GENOMIC DNA]</scope>
    <source>
        <strain evidence="2 3">DSM 103371</strain>
    </source>
</reference>
<evidence type="ECO:0000259" key="1">
    <source>
        <dbReference type="Pfam" id="PF10592"/>
    </source>
</evidence>
<dbReference type="Pfam" id="PF10592">
    <property type="entry name" value="AIPR"/>
    <property type="match status" value="1"/>
</dbReference>
<protein>
    <submittedName>
        <fullName evidence="2">AIPR protein</fullName>
    </submittedName>
</protein>
<proteinExistence type="predicted"/>
<dbReference type="AlphaFoldDB" id="A0A316G599"/>
<gene>
    <name evidence="2" type="ORF">C8D95_105129</name>
</gene>
<organism evidence="2 3">
    <name type="scientific">Silicimonas algicola</name>
    <dbReference type="NCBI Taxonomy" id="1826607"/>
    <lineage>
        <taxon>Bacteria</taxon>
        <taxon>Pseudomonadati</taxon>
        <taxon>Pseudomonadota</taxon>
        <taxon>Alphaproteobacteria</taxon>
        <taxon>Rhodobacterales</taxon>
        <taxon>Paracoccaceae</taxon>
    </lineage>
</organism>
<evidence type="ECO:0000313" key="2">
    <source>
        <dbReference type="EMBL" id="PWK56064.1"/>
    </source>
</evidence>
<evidence type="ECO:0000313" key="3">
    <source>
        <dbReference type="Proteomes" id="UP000245390"/>
    </source>
</evidence>
<name>A0A316G599_9RHOB</name>
<dbReference type="InterPro" id="IPR018891">
    <property type="entry name" value="AIPR_C"/>
</dbReference>
<dbReference type="EMBL" id="QGGV01000005">
    <property type="protein sequence ID" value="PWK56064.1"/>
    <property type="molecule type" value="Genomic_DNA"/>
</dbReference>
<comment type="caution">
    <text evidence="2">The sequence shown here is derived from an EMBL/GenBank/DDBJ whole genome shotgun (WGS) entry which is preliminary data.</text>
</comment>